<proteinExistence type="inferred from homology"/>
<dbReference type="PANTHER" id="PTHR33841:SF5">
    <property type="entry name" value="DNA METHYLASE (MODIFICATION METHYLASE) (METHYLTRANSFERASE)-RELATED"/>
    <property type="match status" value="1"/>
</dbReference>
<name>B3JDX5_9BACT</name>
<evidence type="ECO:0000256" key="5">
    <source>
        <dbReference type="ARBA" id="ARBA00022691"/>
    </source>
</evidence>
<dbReference type="Pfam" id="PF07669">
    <property type="entry name" value="Eco57I"/>
    <property type="match status" value="1"/>
</dbReference>
<evidence type="ECO:0000313" key="8">
    <source>
        <dbReference type="EMBL" id="EDV02882.1"/>
    </source>
</evidence>
<dbReference type="EMBL" id="ABIY02000005">
    <property type="protein sequence ID" value="EDV02882.1"/>
    <property type="molecule type" value="Genomic_DNA"/>
</dbReference>
<accession>B3JDX5</accession>
<evidence type="ECO:0000256" key="2">
    <source>
        <dbReference type="ARBA" id="ARBA00011900"/>
    </source>
</evidence>
<evidence type="ECO:0000256" key="4">
    <source>
        <dbReference type="ARBA" id="ARBA00022679"/>
    </source>
</evidence>
<feature type="domain" description="Type II methyltransferase M.TaqI-like" evidence="7">
    <location>
        <begin position="145"/>
        <end position="296"/>
    </location>
</feature>
<dbReference type="AlphaFoldDB" id="B3JDX5"/>
<dbReference type="OrthoDB" id="32195at2"/>
<reference evidence="8 9" key="1">
    <citation type="submission" date="2008-04" db="EMBL/GenBank/DDBJ databases">
        <title>Draft genome sequence of Bacteroides coprocola (DSM 17136).</title>
        <authorList>
            <person name="Sudarsanam P."/>
            <person name="Ley R."/>
            <person name="Guruge J."/>
            <person name="Turnbaugh P.J."/>
            <person name="Mahowald M."/>
            <person name="Liep D."/>
            <person name="Gordon J."/>
        </authorList>
    </citation>
    <scope>NUCLEOTIDE SEQUENCE [LARGE SCALE GENOMIC DNA]</scope>
    <source>
        <strain evidence="8 9">DSM 17136</strain>
    </source>
</reference>
<comment type="caution">
    <text evidence="8">The sequence shown here is derived from an EMBL/GenBank/DDBJ whole genome shotgun (WGS) entry which is preliminary data.</text>
</comment>
<dbReference type="PROSITE" id="PS00092">
    <property type="entry name" value="N6_MTASE"/>
    <property type="match status" value="1"/>
</dbReference>
<dbReference type="HOGENOM" id="CLU_030414_0_0_10"/>
<evidence type="ECO:0000256" key="6">
    <source>
        <dbReference type="ARBA" id="ARBA00047942"/>
    </source>
</evidence>
<dbReference type="CDD" id="cd02440">
    <property type="entry name" value="AdoMet_MTases"/>
    <property type="match status" value="1"/>
</dbReference>
<dbReference type="eggNOG" id="COG0286">
    <property type="taxonomic scope" value="Bacteria"/>
</dbReference>
<dbReference type="STRING" id="470145.BACCOP_00063"/>
<evidence type="ECO:0000313" key="9">
    <source>
        <dbReference type="Proteomes" id="UP000003146"/>
    </source>
</evidence>
<evidence type="ECO:0000256" key="3">
    <source>
        <dbReference type="ARBA" id="ARBA00022603"/>
    </source>
</evidence>
<gene>
    <name evidence="8" type="ORF">BACCOP_00063</name>
</gene>
<sequence length="607" mass="69436">MDKKIKALIEKYSDNEALLIQLVVTAFARFNHLELGNGYLSAFVDAENDELEADIELLAAQCTIENVISLFELAIPDAEKTANGAVYTPKYIRDYIVRQVMHSVEKPLAECLCADISCGCGAFLYTLAEYIHEHTGEQYSNIFAHLYGVDISATNVNRAKIMLALVALQNGEIIQEDVFNLFTGDSLTFDFRTMPNVANNNGLDIIVGNPPYVRSKHIDKETKKNLPLWSTSKVGNADLYIPFFEIGLTALNENGLLGYITVNTFFKSVNARTLRNYFADNHLSLSIVDFGQQLVFKKKLAYTCLTFMSKKQSESLLYVKADVADVEAQKNFVYSRINYSSLDNHRGWHLNRNEVLENIRLIENAGEALGDKYVIKNGIATLANDVFIFRPVRTDDNYHYLVREGKEYAIEKGICRDIIKPNILKSEAEISEKEEKIISPYDAECNVIAEDFFLAYYPNAYKYLLDCRYVLDKRDKGEGEYEAWYAFGRTQAIADSGKKLLFPYMSDLPHFVYTSQKDMMIYCGYAIYNESETELLFLKKVLESSVFDYYMKNTSKPYSTGYYSYAKNYVKSFGIYPFTAEQKQHLLSLKSKEEIDEYIREIYQVAI</sequence>
<dbReference type="InterPro" id="IPR050953">
    <property type="entry name" value="N4_N6_ade-DNA_methylase"/>
</dbReference>
<dbReference type="Gene3D" id="3.40.50.150">
    <property type="entry name" value="Vaccinia Virus protein VP39"/>
    <property type="match status" value="1"/>
</dbReference>
<dbReference type="RefSeq" id="WP_007567916.1">
    <property type="nucleotide sequence ID" value="NZ_DS981464.1"/>
</dbReference>
<dbReference type="SUPFAM" id="SSF53335">
    <property type="entry name" value="S-adenosyl-L-methionine-dependent methyltransferases"/>
    <property type="match status" value="1"/>
</dbReference>
<dbReference type="EC" id="2.1.1.72" evidence="2"/>
<dbReference type="GO" id="GO:0009007">
    <property type="term" value="F:site-specific DNA-methyltransferase (adenine-specific) activity"/>
    <property type="evidence" value="ECO:0007669"/>
    <property type="project" value="UniProtKB-EC"/>
</dbReference>
<reference evidence="8 9" key="2">
    <citation type="submission" date="2008-04" db="EMBL/GenBank/DDBJ databases">
        <authorList>
            <person name="Fulton L."/>
            <person name="Clifton S."/>
            <person name="Fulton B."/>
            <person name="Xu J."/>
            <person name="Minx P."/>
            <person name="Pepin K.H."/>
            <person name="Johnson M."/>
            <person name="Thiruvilangam P."/>
            <person name="Bhonagiri V."/>
            <person name="Nash W.E."/>
            <person name="Mardis E.R."/>
            <person name="Wilson R.K."/>
        </authorList>
    </citation>
    <scope>NUCLEOTIDE SEQUENCE [LARGE SCALE GENOMIC DNA]</scope>
    <source>
        <strain evidence="8 9">DSM 17136</strain>
    </source>
</reference>
<dbReference type="InterPro" id="IPR011639">
    <property type="entry name" value="MethylTrfase_TaqI-like_dom"/>
</dbReference>
<protein>
    <recommendedName>
        <fullName evidence="2">site-specific DNA-methyltransferase (adenine-specific)</fullName>
        <ecNumber evidence="2">2.1.1.72</ecNumber>
    </recommendedName>
</protein>
<dbReference type="GO" id="GO:0006304">
    <property type="term" value="P:DNA modification"/>
    <property type="evidence" value="ECO:0007669"/>
    <property type="project" value="InterPro"/>
</dbReference>
<keyword evidence="5" id="KW-0949">S-adenosyl-L-methionine</keyword>
<comment type="catalytic activity">
    <reaction evidence="6">
        <text>a 2'-deoxyadenosine in DNA + S-adenosyl-L-methionine = an N(6)-methyl-2'-deoxyadenosine in DNA + S-adenosyl-L-homocysteine + H(+)</text>
        <dbReference type="Rhea" id="RHEA:15197"/>
        <dbReference type="Rhea" id="RHEA-COMP:12418"/>
        <dbReference type="Rhea" id="RHEA-COMP:12419"/>
        <dbReference type="ChEBI" id="CHEBI:15378"/>
        <dbReference type="ChEBI" id="CHEBI:57856"/>
        <dbReference type="ChEBI" id="CHEBI:59789"/>
        <dbReference type="ChEBI" id="CHEBI:90615"/>
        <dbReference type="ChEBI" id="CHEBI:90616"/>
        <dbReference type="EC" id="2.1.1.72"/>
    </reaction>
</comment>
<dbReference type="InterPro" id="IPR002052">
    <property type="entry name" value="DNA_methylase_N6_adenine_CS"/>
</dbReference>
<keyword evidence="4" id="KW-0808">Transferase</keyword>
<evidence type="ECO:0000256" key="1">
    <source>
        <dbReference type="ARBA" id="ARBA00006594"/>
    </source>
</evidence>
<dbReference type="PRINTS" id="PR00507">
    <property type="entry name" value="N12N6MTFRASE"/>
</dbReference>
<dbReference type="GeneID" id="79860777"/>
<dbReference type="PANTHER" id="PTHR33841">
    <property type="entry name" value="DNA METHYLTRANSFERASE YEEA-RELATED"/>
    <property type="match status" value="1"/>
</dbReference>
<organism evidence="8 9">
    <name type="scientific">Phocaeicola coprocola DSM 17136</name>
    <dbReference type="NCBI Taxonomy" id="470145"/>
    <lineage>
        <taxon>Bacteria</taxon>
        <taxon>Pseudomonadati</taxon>
        <taxon>Bacteroidota</taxon>
        <taxon>Bacteroidia</taxon>
        <taxon>Bacteroidales</taxon>
        <taxon>Bacteroidaceae</taxon>
        <taxon>Phocaeicola</taxon>
    </lineage>
</organism>
<dbReference type="Proteomes" id="UP000003146">
    <property type="component" value="Unassembled WGS sequence"/>
</dbReference>
<dbReference type="GO" id="GO:0003676">
    <property type="term" value="F:nucleic acid binding"/>
    <property type="evidence" value="ECO:0007669"/>
    <property type="project" value="InterPro"/>
</dbReference>
<dbReference type="InterPro" id="IPR029063">
    <property type="entry name" value="SAM-dependent_MTases_sf"/>
</dbReference>
<keyword evidence="3 8" id="KW-0489">Methyltransferase</keyword>
<comment type="similarity">
    <text evidence="1">Belongs to the N(4)/N(6)-methyltransferase family.</text>
</comment>
<evidence type="ECO:0000259" key="7">
    <source>
        <dbReference type="Pfam" id="PF07669"/>
    </source>
</evidence>
<dbReference type="GO" id="GO:0032259">
    <property type="term" value="P:methylation"/>
    <property type="evidence" value="ECO:0007669"/>
    <property type="project" value="UniProtKB-KW"/>
</dbReference>